<feature type="compositionally biased region" description="Polar residues" evidence="3">
    <location>
        <begin position="258"/>
        <end position="277"/>
    </location>
</feature>
<protein>
    <recommendedName>
        <fullName evidence="4">Transcription factor CBF/NF-Y/archaeal histone domain-containing protein</fullName>
    </recommendedName>
</protein>
<sequence>MEGSGIDPKDLEILPVRLVQAALQKGLISQGVTNDTKSSDTASNSKQAAKYSPKNRRFSRDAINTLNRAASLFVLYIVSIAQDHARSKKRATVYDKDIREALKQGLFWEIEREMSEEMLNLYEEMKNKEVELNGGDRTGANLENGGHENTEDTSAQEAVDDNVDVDNPEEDYDESMAEIDMEHDLDGEIEGYLYDGPTDSHLQNLDSTRDQDTSEAMDHIGDTETMADEDMTTVPDSVGHIDHLQMATDVGSAEAANGEQSQRIPIDNQQNINTQYS</sequence>
<dbReference type="GO" id="GO:0008622">
    <property type="term" value="C:epsilon DNA polymerase complex"/>
    <property type="evidence" value="ECO:0007669"/>
    <property type="project" value="TreeGrafter"/>
</dbReference>
<feature type="compositionally biased region" description="Acidic residues" evidence="3">
    <location>
        <begin position="158"/>
        <end position="169"/>
    </location>
</feature>
<dbReference type="PANTHER" id="PTHR46172">
    <property type="entry name" value="DNA POLYMERASE EPSILON SUBUNIT 3"/>
    <property type="match status" value="1"/>
</dbReference>
<dbReference type="GO" id="GO:0031490">
    <property type="term" value="F:chromatin DNA binding"/>
    <property type="evidence" value="ECO:0007669"/>
    <property type="project" value="TreeGrafter"/>
</dbReference>
<dbReference type="Proteomes" id="UP001195914">
    <property type="component" value="Unassembled WGS sequence"/>
</dbReference>
<dbReference type="Gene3D" id="1.10.20.10">
    <property type="entry name" value="Histone, subunit A"/>
    <property type="match status" value="1"/>
</dbReference>
<dbReference type="GO" id="GO:0006272">
    <property type="term" value="P:leading strand elongation"/>
    <property type="evidence" value="ECO:0007669"/>
    <property type="project" value="TreeGrafter"/>
</dbReference>
<proteinExistence type="predicted"/>
<evidence type="ECO:0000256" key="3">
    <source>
        <dbReference type="SAM" id="MobiDB-lite"/>
    </source>
</evidence>
<comment type="caution">
    <text evidence="5">The sequence shown here is derived from an EMBL/GenBank/DDBJ whole genome shotgun (WGS) entry which is preliminary data.</text>
</comment>
<dbReference type="EMBL" id="JAHBMH010000024">
    <property type="protein sequence ID" value="KAK1938436.1"/>
    <property type="molecule type" value="Genomic_DNA"/>
</dbReference>
<reference evidence="5" key="1">
    <citation type="journal article" date="2014" name="Nucleic Acids Res.">
        <title>The evolutionary dynamics of variant antigen genes in Babesia reveal a history of genomic innovation underlying host-parasite interaction.</title>
        <authorList>
            <person name="Jackson A.P."/>
            <person name="Otto T.D."/>
            <person name="Darby A."/>
            <person name="Ramaprasad A."/>
            <person name="Xia D."/>
            <person name="Echaide I.E."/>
            <person name="Farber M."/>
            <person name="Gahlot S."/>
            <person name="Gamble J."/>
            <person name="Gupta D."/>
            <person name="Gupta Y."/>
            <person name="Jackson L."/>
            <person name="Malandrin L."/>
            <person name="Malas T.B."/>
            <person name="Moussa E."/>
            <person name="Nair M."/>
            <person name="Reid A.J."/>
            <person name="Sanders M."/>
            <person name="Sharma J."/>
            <person name="Tracey A."/>
            <person name="Quail M.A."/>
            <person name="Weir W."/>
            <person name="Wastling J.M."/>
            <person name="Hall N."/>
            <person name="Willadsen P."/>
            <person name="Lingelbach K."/>
            <person name="Shiels B."/>
            <person name="Tait A."/>
            <person name="Berriman M."/>
            <person name="Allred D.R."/>
            <person name="Pain A."/>
        </authorList>
    </citation>
    <scope>NUCLEOTIDE SEQUENCE</scope>
    <source>
        <strain evidence="5">1802A</strain>
    </source>
</reference>
<dbReference type="AlphaFoldDB" id="A0AAD9LJC5"/>
<dbReference type="SUPFAM" id="SSF47113">
    <property type="entry name" value="Histone-fold"/>
    <property type="match status" value="1"/>
</dbReference>
<feature type="region of interest" description="Disordered" evidence="3">
    <location>
        <begin position="250"/>
        <end position="277"/>
    </location>
</feature>
<dbReference type="PANTHER" id="PTHR46172:SF1">
    <property type="entry name" value="DNA POLYMERASE EPSILON SUBUNIT 3"/>
    <property type="match status" value="1"/>
</dbReference>
<feature type="domain" description="Transcription factor CBF/NF-Y/archaeal histone" evidence="4">
    <location>
        <begin position="52"/>
        <end position="102"/>
    </location>
</feature>
<evidence type="ECO:0000313" key="6">
    <source>
        <dbReference type="Proteomes" id="UP001195914"/>
    </source>
</evidence>
<dbReference type="GO" id="GO:0046982">
    <property type="term" value="F:protein heterodimerization activity"/>
    <property type="evidence" value="ECO:0007669"/>
    <property type="project" value="InterPro"/>
</dbReference>
<dbReference type="GO" id="GO:0006974">
    <property type="term" value="P:DNA damage response"/>
    <property type="evidence" value="ECO:0007669"/>
    <property type="project" value="TreeGrafter"/>
</dbReference>
<accession>A0AAD9LJC5</accession>
<organism evidence="5 6">
    <name type="scientific">Babesia divergens</name>
    <dbReference type="NCBI Taxonomy" id="32595"/>
    <lineage>
        <taxon>Eukaryota</taxon>
        <taxon>Sar</taxon>
        <taxon>Alveolata</taxon>
        <taxon>Apicomplexa</taxon>
        <taxon>Aconoidasida</taxon>
        <taxon>Piroplasmida</taxon>
        <taxon>Babesiidae</taxon>
        <taxon>Babesia</taxon>
    </lineage>
</organism>
<name>A0AAD9LJC5_BABDI</name>
<gene>
    <name evidence="5" type="ORF">X943_001181</name>
</gene>
<dbReference type="InterPro" id="IPR003958">
    <property type="entry name" value="CBFA_NFYB_domain"/>
</dbReference>
<dbReference type="CDD" id="cd22928">
    <property type="entry name" value="HFD_POLE3_DPB4"/>
    <property type="match status" value="1"/>
</dbReference>
<evidence type="ECO:0000313" key="5">
    <source>
        <dbReference type="EMBL" id="KAK1938436.1"/>
    </source>
</evidence>
<comment type="subcellular location">
    <subcellularLocation>
        <location evidence="1">Nucleus</location>
    </subcellularLocation>
</comment>
<evidence type="ECO:0000256" key="1">
    <source>
        <dbReference type="ARBA" id="ARBA00004123"/>
    </source>
</evidence>
<evidence type="ECO:0000256" key="2">
    <source>
        <dbReference type="ARBA" id="ARBA00023242"/>
    </source>
</evidence>
<feature type="region of interest" description="Disordered" evidence="3">
    <location>
        <begin position="132"/>
        <end position="169"/>
    </location>
</feature>
<dbReference type="InterPro" id="IPR009072">
    <property type="entry name" value="Histone-fold"/>
</dbReference>
<dbReference type="GO" id="GO:0031507">
    <property type="term" value="P:heterochromatin formation"/>
    <property type="evidence" value="ECO:0007669"/>
    <property type="project" value="TreeGrafter"/>
</dbReference>
<keyword evidence="2" id="KW-0539">Nucleus</keyword>
<reference evidence="5" key="2">
    <citation type="submission" date="2021-05" db="EMBL/GenBank/DDBJ databases">
        <authorList>
            <person name="Pain A."/>
        </authorList>
    </citation>
    <scope>NUCLEOTIDE SEQUENCE</scope>
    <source>
        <strain evidence="5">1802A</strain>
    </source>
</reference>
<dbReference type="Pfam" id="PF00808">
    <property type="entry name" value="CBFD_NFYB_HMF"/>
    <property type="match status" value="1"/>
</dbReference>
<keyword evidence="6" id="KW-1185">Reference proteome</keyword>
<feature type="compositionally biased region" description="Polar residues" evidence="3">
    <location>
        <begin position="32"/>
        <end position="47"/>
    </location>
</feature>
<dbReference type="InterPro" id="IPR051377">
    <property type="entry name" value="DNA_Pol-Epsilon_Subunit"/>
</dbReference>
<evidence type="ECO:0000259" key="4">
    <source>
        <dbReference type="Pfam" id="PF00808"/>
    </source>
</evidence>
<dbReference type="GO" id="GO:0008623">
    <property type="term" value="C:CHRAC"/>
    <property type="evidence" value="ECO:0007669"/>
    <property type="project" value="TreeGrafter"/>
</dbReference>
<feature type="region of interest" description="Disordered" evidence="3">
    <location>
        <begin position="32"/>
        <end position="54"/>
    </location>
</feature>